<feature type="compositionally biased region" description="Basic and acidic residues" evidence="6">
    <location>
        <begin position="404"/>
        <end position="418"/>
    </location>
</feature>
<dbReference type="Pfam" id="PF01363">
    <property type="entry name" value="FYVE"/>
    <property type="match status" value="1"/>
</dbReference>
<dbReference type="Gene3D" id="1.25.40.10">
    <property type="entry name" value="Tetratricopeptide repeat domain"/>
    <property type="match status" value="1"/>
</dbReference>
<dbReference type="EMBL" id="OOIL02002240">
    <property type="protein sequence ID" value="VFQ81694.1"/>
    <property type="molecule type" value="Genomic_DNA"/>
</dbReference>
<feature type="region of interest" description="Disordered" evidence="6">
    <location>
        <begin position="561"/>
        <end position="586"/>
    </location>
</feature>
<feature type="region of interest" description="Disordered" evidence="6">
    <location>
        <begin position="202"/>
        <end position="226"/>
    </location>
</feature>
<evidence type="ECO:0000256" key="2">
    <source>
        <dbReference type="ARBA" id="ARBA00022771"/>
    </source>
</evidence>
<feature type="compositionally biased region" description="Polar residues" evidence="6">
    <location>
        <begin position="568"/>
        <end position="578"/>
    </location>
</feature>
<evidence type="ECO:0000259" key="7">
    <source>
        <dbReference type="PROSITE" id="PS50178"/>
    </source>
</evidence>
<evidence type="ECO:0000313" key="8">
    <source>
        <dbReference type="EMBL" id="VFQ81694.1"/>
    </source>
</evidence>
<feature type="region of interest" description="Disordered" evidence="6">
    <location>
        <begin position="727"/>
        <end position="832"/>
    </location>
</feature>
<keyword evidence="1" id="KW-0479">Metal-binding</keyword>
<name>A0A484LZZ2_9ASTE</name>
<feature type="region of interest" description="Disordered" evidence="6">
    <location>
        <begin position="852"/>
        <end position="874"/>
    </location>
</feature>
<reference evidence="8 9" key="1">
    <citation type="submission" date="2018-04" db="EMBL/GenBank/DDBJ databases">
        <authorList>
            <person name="Vogel A."/>
        </authorList>
    </citation>
    <scope>NUCLEOTIDE SEQUENCE [LARGE SCALE GENOMIC DNA]</scope>
</reference>
<feature type="compositionally biased region" description="Basic and acidic residues" evidence="6">
    <location>
        <begin position="727"/>
        <end position="739"/>
    </location>
</feature>
<evidence type="ECO:0000256" key="4">
    <source>
        <dbReference type="PROSITE-ProRule" id="PRU00091"/>
    </source>
</evidence>
<evidence type="ECO:0000256" key="5">
    <source>
        <dbReference type="SAM" id="Coils"/>
    </source>
</evidence>
<keyword evidence="9" id="KW-1185">Reference proteome</keyword>
<dbReference type="GO" id="GO:0008270">
    <property type="term" value="F:zinc ion binding"/>
    <property type="evidence" value="ECO:0007669"/>
    <property type="project" value="UniProtKB-KW"/>
</dbReference>
<protein>
    <recommendedName>
        <fullName evidence="7">FYVE-type domain-containing protein</fullName>
    </recommendedName>
</protein>
<feature type="domain" description="FYVE-type" evidence="7">
    <location>
        <begin position="19"/>
        <end position="78"/>
    </location>
</feature>
<evidence type="ECO:0000256" key="1">
    <source>
        <dbReference type="ARBA" id="ARBA00022723"/>
    </source>
</evidence>
<evidence type="ECO:0000313" key="9">
    <source>
        <dbReference type="Proteomes" id="UP000595140"/>
    </source>
</evidence>
<feature type="region of interest" description="Disordered" evidence="6">
    <location>
        <begin position="394"/>
        <end position="418"/>
    </location>
</feature>
<dbReference type="OrthoDB" id="660555at2759"/>
<feature type="compositionally biased region" description="Basic and acidic residues" evidence="6">
    <location>
        <begin position="785"/>
        <end position="802"/>
    </location>
</feature>
<dbReference type="PROSITE" id="PS50178">
    <property type="entry name" value="ZF_FYVE"/>
    <property type="match status" value="1"/>
</dbReference>
<proteinExistence type="predicted"/>
<dbReference type="InterPro" id="IPR011011">
    <property type="entry name" value="Znf_FYVE_PHD"/>
</dbReference>
<dbReference type="FunFam" id="3.30.40.10:FF:000925">
    <property type="entry name" value="Zinc finger protein, putative"/>
    <property type="match status" value="1"/>
</dbReference>
<gene>
    <name evidence="8" type="ORF">CCAM_LOCUS23470</name>
</gene>
<feature type="region of interest" description="Disordered" evidence="6">
    <location>
        <begin position="656"/>
        <end position="696"/>
    </location>
</feature>
<sequence>MLEKIGLPPKPSLRGNNWVVDASHCQGCSSQFTFINRKHHCRRCGGLFCNSCTNQRMSLRGQGDSPVRICDPCKKLEEAARFEMRHGYKRAGKGGSRHTPNKDDEVLQSILSGDTLPHDQQPTCIASSSSSLSQDFSTKDVLMNETEIINTPEELRQQAMDEKKKHRTLKAEGKSEEALRAFKRGKELERQAAALEVQIRKNCKRASSSSSNMSDESNGPVSKKQDDIVSELKEMGWSDMDIYETDKKPTTMSLEGELSVLLREVSQKPNTGKRTQASDKSQVIAHKKKALEFKREGKLVEAKEELKKAKVLEKQIEEQEFLMDCEDSDDDEISSLIRSLGSADTQDLSMGGANFEGFNSFDFDNILSVHDDLGGDLKVTEDDMEDPEMEATLKSLGWSEEDNPDHADNREAKHSEVQSLKREALMQKRAGNTAEALEMLKKAKIIEKELDGSLMGQNGIKTKGNESKTVPRNKLMIQRELLGLKKNALALRREGRLDEAEEELRKCKVLENQLEEFDNKTQIGNDDFIVDNDSGGGDVTDLDMQDPNYLSLLKNLGWQEDEEDTKKSTSMSQVQKPTGKSKRSKVEIQKELLSLKRKALALRRQGESEQADELLETAKELEAELVEAESSSLKRVASESNAQIEPNIVESPLMNLSSNTQLDPKSDTADDMGLGITNKNVPENKPSEMVNANKNPSNSLHQEILAHKKKAVAFKREGRLTEAKDELRQAKALEKHLEEETADFSGPDASPSSEPTPGDTKPLSGRDRFKLQQESLNHKRTAFKLRREGRAEEADAEFKLAKAIEAQLEESGTGSSSGHGSGPTEGGVHVQDFLDPQLLSALAAIGISDASVGSQGPEMIEDDGGPHGIRGPELKKPVADMVDSAAEEKTELEKKIKEEKMKALNLKRSGKHAEALDALRRAKLFERKLNSSNS</sequence>
<dbReference type="Proteomes" id="UP000595140">
    <property type="component" value="Unassembled WGS sequence"/>
</dbReference>
<evidence type="ECO:0000256" key="6">
    <source>
        <dbReference type="SAM" id="MobiDB-lite"/>
    </source>
</evidence>
<dbReference type="InterPro" id="IPR000306">
    <property type="entry name" value="Znf_FYVE"/>
</dbReference>
<evidence type="ECO:0000256" key="3">
    <source>
        <dbReference type="ARBA" id="ARBA00022833"/>
    </source>
</evidence>
<dbReference type="PANTHER" id="PTHR47553:SF1">
    <property type="entry name" value="RING_FYVE_PHD ZINC FINGER SUPERFAMILY PROTEIN"/>
    <property type="match status" value="1"/>
</dbReference>
<keyword evidence="3" id="KW-0862">Zinc</keyword>
<dbReference type="SMART" id="SM00028">
    <property type="entry name" value="TPR"/>
    <property type="match status" value="6"/>
</dbReference>
<dbReference type="AlphaFoldDB" id="A0A484LZZ2"/>
<dbReference type="CDD" id="cd00065">
    <property type="entry name" value="FYVE_like_SF"/>
    <property type="match status" value="1"/>
</dbReference>
<dbReference type="SUPFAM" id="SSF48452">
    <property type="entry name" value="TPR-like"/>
    <property type="match status" value="1"/>
</dbReference>
<dbReference type="InterPro" id="IPR019734">
    <property type="entry name" value="TPR_rpt"/>
</dbReference>
<dbReference type="InterPro" id="IPR017455">
    <property type="entry name" value="Znf_FYVE-rel"/>
</dbReference>
<dbReference type="PANTHER" id="PTHR47553">
    <property type="entry name" value="MYOSIN-11"/>
    <property type="match status" value="1"/>
</dbReference>
<dbReference type="SMART" id="SM00064">
    <property type="entry name" value="FYVE"/>
    <property type="match status" value="1"/>
</dbReference>
<feature type="compositionally biased region" description="Gly residues" evidence="6">
    <location>
        <begin position="815"/>
        <end position="825"/>
    </location>
</feature>
<feature type="coiled-coil region" evidence="5">
    <location>
        <begin position="882"/>
        <end position="909"/>
    </location>
</feature>
<feature type="compositionally biased region" description="Low complexity" evidence="6">
    <location>
        <begin position="207"/>
        <end position="217"/>
    </location>
</feature>
<accession>A0A484LZZ2</accession>
<organism evidence="8 9">
    <name type="scientific">Cuscuta campestris</name>
    <dbReference type="NCBI Taxonomy" id="132261"/>
    <lineage>
        <taxon>Eukaryota</taxon>
        <taxon>Viridiplantae</taxon>
        <taxon>Streptophyta</taxon>
        <taxon>Embryophyta</taxon>
        <taxon>Tracheophyta</taxon>
        <taxon>Spermatophyta</taxon>
        <taxon>Magnoliopsida</taxon>
        <taxon>eudicotyledons</taxon>
        <taxon>Gunneridae</taxon>
        <taxon>Pentapetalae</taxon>
        <taxon>asterids</taxon>
        <taxon>lamiids</taxon>
        <taxon>Solanales</taxon>
        <taxon>Convolvulaceae</taxon>
        <taxon>Cuscuteae</taxon>
        <taxon>Cuscuta</taxon>
        <taxon>Cuscuta subgen. Grammica</taxon>
        <taxon>Cuscuta sect. Cleistogrammica</taxon>
    </lineage>
</organism>
<dbReference type="SUPFAM" id="SSF57903">
    <property type="entry name" value="FYVE/PHD zinc finger"/>
    <property type="match status" value="1"/>
</dbReference>
<dbReference type="InterPro" id="IPR013083">
    <property type="entry name" value="Znf_RING/FYVE/PHD"/>
</dbReference>
<dbReference type="Gene3D" id="3.30.40.10">
    <property type="entry name" value="Zinc/RING finger domain, C3HC4 (zinc finger)"/>
    <property type="match status" value="1"/>
</dbReference>
<keyword evidence="5" id="KW-0175">Coiled coil</keyword>
<keyword evidence="2 4" id="KW-0863">Zinc-finger</keyword>
<dbReference type="InterPro" id="IPR011990">
    <property type="entry name" value="TPR-like_helical_dom_sf"/>
</dbReference>